<evidence type="ECO:0000256" key="1">
    <source>
        <dbReference type="SAM" id="MobiDB-lite"/>
    </source>
</evidence>
<dbReference type="AlphaFoldDB" id="A0A543PX20"/>
<accession>A0A543PX20</accession>
<proteinExistence type="predicted"/>
<name>A0A543PX20_9MICO</name>
<evidence type="ECO:0000313" key="4">
    <source>
        <dbReference type="Proteomes" id="UP000320085"/>
    </source>
</evidence>
<organism evidence="3 4">
    <name type="scientific">Humibacillus xanthopallidus</name>
    <dbReference type="NCBI Taxonomy" id="412689"/>
    <lineage>
        <taxon>Bacteria</taxon>
        <taxon>Bacillati</taxon>
        <taxon>Actinomycetota</taxon>
        <taxon>Actinomycetes</taxon>
        <taxon>Micrococcales</taxon>
        <taxon>Intrasporangiaceae</taxon>
        <taxon>Humibacillus</taxon>
    </lineage>
</organism>
<dbReference type="RefSeq" id="WP_221630526.1">
    <property type="nucleotide sequence ID" value="NZ_BAAAQC010000006.1"/>
</dbReference>
<protein>
    <submittedName>
        <fullName evidence="3">Uncharacterized protein DUF2500</fullName>
    </submittedName>
</protein>
<dbReference type="Pfam" id="PF10694">
    <property type="entry name" value="DUF2500"/>
    <property type="match status" value="1"/>
</dbReference>
<keyword evidence="2" id="KW-0472">Membrane</keyword>
<comment type="caution">
    <text evidence="3">The sequence shown here is derived from an EMBL/GenBank/DDBJ whole genome shotgun (WGS) entry which is preliminary data.</text>
</comment>
<keyword evidence="2" id="KW-1133">Transmembrane helix</keyword>
<dbReference type="Gene3D" id="2.40.50.660">
    <property type="match status" value="1"/>
</dbReference>
<dbReference type="Proteomes" id="UP000320085">
    <property type="component" value="Unassembled WGS sequence"/>
</dbReference>
<sequence>MVTDEFGPLTPDMSGPPTVFLLLFGLIFTLVIAGFVTVVVKGLSQWRANEASPLRSVDAMVVSRRTDVHRRPGTVGAPTDGSGTMAMGSTSPSSSTTYFVTFEELSGERRELQMSGTEFGQMAEGDRGHLIHQGTRYKGFTRQHAADGPPL</sequence>
<dbReference type="EMBL" id="VFQF01000001">
    <property type="protein sequence ID" value="TQN48606.1"/>
    <property type="molecule type" value="Genomic_DNA"/>
</dbReference>
<evidence type="ECO:0000256" key="2">
    <source>
        <dbReference type="SAM" id="Phobius"/>
    </source>
</evidence>
<reference evidence="3 4" key="1">
    <citation type="submission" date="2019-06" db="EMBL/GenBank/DDBJ databases">
        <title>Sequencing the genomes of 1000 actinobacteria strains.</title>
        <authorList>
            <person name="Klenk H.-P."/>
        </authorList>
    </citation>
    <scope>NUCLEOTIDE SEQUENCE [LARGE SCALE GENOMIC DNA]</scope>
    <source>
        <strain evidence="3 4">DSM 21776</strain>
    </source>
</reference>
<feature type="region of interest" description="Disordered" evidence="1">
    <location>
        <begin position="67"/>
        <end position="95"/>
    </location>
</feature>
<dbReference type="InterPro" id="IPR019635">
    <property type="entry name" value="DUF2500"/>
</dbReference>
<keyword evidence="2" id="KW-0812">Transmembrane</keyword>
<feature type="transmembrane region" description="Helical" evidence="2">
    <location>
        <begin position="20"/>
        <end position="40"/>
    </location>
</feature>
<evidence type="ECO:0000313" key="3">
    <source>
        <dbReference type="EMBL" id="TQN48606.1"/>
    </source>
</evidence>
<gene>
    <name evidence="3" type="ORF">FHX52_1746</name>
</gene>